<organism evidence="17 18">
    <name type="scientific">Acanthochromis polyacanthus</name>
    <name type="common">spiny chromis</name>
    <dbReference type="NCBI Taxonomy" id="80966"/>
    <lineage>
        <taxon>Eukaryota</taxon>
        <taxon>Metazoa</taxon>
        <taxon>Chordata</taxon>
        <taxon>Craniata</taxon>
        <taxon>Vertebrata</taxon>
        <taxon>Euteleostomi</taxon>
        <taxon>Actinopterygii</taxon>
        <taxon>Neopterygii</taxon>
        <taxon>Teleostei</taxon>
        <taxon>Neoteleostei</taxon>
        <taxon>Acanthomorphata</taxon>
        <taxon>Ovalentaria</taxon>
        <taxon>Pomacentridae</taxon>
        <taxon>Acanthochromis</taxon>
    </lineage>
</organism>
<comment type="similarity">
    <text evidence="2">Belongs to the Toll-like receptor family.</text>
</comment>
<keyword evidence="12" id="KW-0325">Glycoprotein</keyword>
<dbReference type="PANTHER" id="PTHR24365">
    <property type="entry name" value="TOLL-LIKE RECEPTOR"/>
    <property type="match status" value="1"/>
</dbReference>
<dbReference type="InParanoid" id="A0A3Q1ERR7"/>
<dbReference type="InterPro" id="IPR003591">
    <property type="entry name" value="Leu-rich_rpt_typical-subtyp"/>
</dbReference>
<dbReference type="Ensembl" id="ENSAPOT00000006234.1">
    <property type="protein sequence ID" value="ENSAPOP00000006683.1"/>
    <property type="gene ID" value="ENSAPOG00000008540.1"/>
</dbReference>
<dbReference type="SMART" id="SM00369">
    <property type="entry name" value="LRR_TYP"/>
    <property type="match status" value="15"/>
</dbReference>
<evidence type="ECO:0000256" key="5">
    <source>
        <dbReference type="ARBA" id="ARBA00022692"/>
    </source>
</evidence>
<reference evidence="17" key="2">
    <citation type="submission" date="2025-09" db="UniProtKB">
        <authorList>
            <consortium name="Ensembl"/>
        </authorList>
    </citation>
    <scope>IDENTIFICATION</scope>
</reference>
<dbReference type="GO" id="GO:0005886">
    <property type="term" value="C:plasma membrane"/>
    <property type="evidence" value="ECO:0007669"/>
    <property type="project" value="TreeGrafter"/>
</dbReference>
<dbReference type="GeneID" id="110957440"/>
<comment type="subcellular location">
    <subcellularLocation>
        <location evidence="1">Membrane</location>
        <topology evidence="1">Single-pass type I membrane protein</topology>
    </subcellularLocation>
</comment>
<keyword evidence="8" id="KW-0391">Immunity</keyword>
<evidence type="ECO:0000256" key="12">
    <source>
        <dbReference type="ARBA" id="ARBA00023180"/>
    </source>
</evidence>
<evidence type="ECO:0000256" key="10">
    <source>
        <dbReference type="ARBA" id="ARBA00023136"/>
    </source>
</evidence>
<dbReference type="FunFam" id="3.40.50.10140:FF:000001">
    <property type="entry name" value="Toll-like receptor 2"/>
    <property type="match status" value="1"/>
</dbReference>
<evidence type="ECO:0000256" key="7">
    <source>
        <dbReference type="ARBA" id="ARBA00022737"/>
    </source>
</evidence>
<dbReference type="SMART" id="SM00255">
    <property type="entry name" value="TIR"/>
    <property type="match status" value="1"/>
</dbReference>
<reference evidence="17" key="1">
    <citation type="submission" date="2025-08" db="UniProtKB">
        <authorList>
            <consortium name="Ensembl"/>
        </authorList>
    </citation>
    <scope>IDENTIFICATION</scope>
</reference>
<keyword evidence="10 14" id="KW-0472">Membrane</keyword>
<feature type="chain" id="PRO_5018570060" evidence="15">
    <location>
        <begin position="27"/>
        <end position="934"/>
    </location>
</feature>
<protein>
    <submittedName>
        <fullName evidence="17">Toll-like receptor 22</fullName>
    </submittedName>
</protein>
<evidence type="ECO:0000259" key="16">
    <source>
        <dbReference type="PROSITE" id="PS50104"/>
    </source>
</evidence>
<feature type="domain" description="TIR" evidence="16">
    <location>
        <begin position="784"/>
        <end position="925"/>
    </location>
</feature>
<dbReference type="PROSITE" id="PS50104">
    <property type="entry name" value="TIR"/>
    <property type="match status" value="1"/>
</dbReference>
<dbReference type="Gene3D" id="3.40.50.10140">
    <property type="entry name" value="Toll/interleukin-1 receptor homology (TIR) domain"/>
    <property type="match status" value="1"/>
</dbReference>
<dbReference type="Gene3D" id="3.80.10.10">
    <property type="entry name" value="Ribonuclease Inhibitor"/>
    <property type="match status" value="3"/>
</dbReference>
<dbReference type="Pfam" id="PF13855">
    <property type="entry name" value="LRR_8"/>
    <property type="match status" value="4"/>
</dbReference>
<dbReference type="SUPFAM" id="SSF52058">
    <property type="entry name" value="L domain-like"/>
    <property type="match status" value="2"/>
</dbReference>
<evidence type="ECO:0000256" key="4">
    <source>
        <dbReference type="ARBA" id="ARBA00022614"/>
    </source>
</evidence>
<dbReference type="InterPro" id="IPR000157">
    <property type="entry name" value="TIR_dom"/>
</dbReference>
<evidence type="ECO:0000256" key="1">
    <source>
        <dbReference type="ARBA" id="ARBA00004479"/>
    </source>
</evidence>
<name>A0A3Q1ERR7_9TELE</name>
<dbReference type="GO" id="GO:0045087">
    <property type="term" value="P:innate immune response"/>
    <property type="evidence" value="ECO:0007669"/>
    <property type="project" value="UniProtKB-KW"/>
</dbReference>
<dbReference type="PANTHER" id="PTHR24365:SF522">
    <property type="entry name" value="LOW QUALITY PROTEIN: TOLL-LIKE RECEPTOR 13-RELATED"/>
    <property type="match status" value="1"/>
</dbReference>
<keyword evidence="18" id="KW-1185">Reference proteome</keyword>
<evidence type="ECO:0000256" key="15">
    <source>
        <dbReference type="SAM" id="SignalP"/>
    </source>
</evidence>
<dbReference type="GO" id="GO:0038023">
    <property type="term" value="F:signaling receptor activity"/>
    <property type="evidence" value="ECO:0007669"/>
    <property type="project" value="TreeGrafter"/>
</dbReference>
<evidence type="ECO:0000256" key="13">
    <source>
        <dbReference type="ARBA" id="ARBA00023198"/>
    </source>
</evidence>
<keyword evidence="7" id="KW-0677">Repeat</keyword>
<keyword evidence="9 14" id="KW-1133">Transmembrane helix</keyword>
<dbReference type="SMART" id="SM00365">
    <property type="entry name" value="LRR_SD22"/>
    <property type="match status" value="6"/>
</dbReference>
<dbReference type="RefSeq" id="XP_051799540.1">
    <property type="nucleotide sequence ID" value="XM_051943580.1"/>
</dbReference>
<evidence type="ECO:0000256" key="8">
    <source>
        <dbReference type="ARBA" id="ARBA00022859"/>
    </source>
</evidence>
<dbReference type="GO" id="GO:0002224">
    <property type="term" value="P:toll-like receptor signaling pathway"/>
    <property type="evidence" value="ECO:0007669"/>
    <property type="project" value="TreeGrafter"/>
</dbReference>
<dbReference type="InterPro" id="IPR035897">
    <property type="entry name" value="Toll_tir_struct_dom_sf"/>
</dbReference>
<evidence type="ECO:0000313" key="17">
    <source>
        <dbReference type="Ensembl" id="ENSAPOP00000006683.1"/>
    </source>
</evidence>
<feature type="transmembrane region" description="Helical" evidence="14">
    <location>
        <begin position="729"/>
        <end position="749"/>
    </location>
</feature>
<evidence type="ECO:0000256" key="3">
    <source>
        <dbReference type="ARBA" id="ARBA00022588"/>
    </source>
</evidence>
<feature type="transmembrane region" description="Helical" evidence="14">
    <location>
        <begin position="756"/>
        <end position="773"/>
    </location>
</feature>
<dbReference type="AlphaFoldDB" id="A0A3Q1ERR7"/>
<evidence type="ECO:0000256" key="9">
    <source>
        <dbReference type="ARBA" id="ARBA00022989"/>
    </source>
</evidence>
<dbReference type="SUPFAM" id="SSF52200">
    <property type="entry name" value="Toll/Interleukin receptor TIR domain"/>
    <property type="match status" value="1"/>
</dbReference>
<evidence type="ECO:0000256" key="11">
    <source>
        <dbReference type="ARBA" id="ARBA00023170"/>
    </source>
</evidence>
<dbReference type="GO" id="GO:0006954">
    <property type="term" value="P:inflammatory response"/>
    <property type="evidence" value="ECO:0007669"/>
    <property type="project" value="UniProtKB-KW"/>
</dbReference>
<dbReference type="OrthoDB" id="1421090at2759"/>
<keyword evidence="6 15" id="KW-0732">Signal</keyword>
<keyword evidence="13" id="KW-0395">Inflammatory response</keyword>
<dbReference type="PROSITE" id="PS51450">
    <property type="entry name" value="LRR"/>
    <property type="match status" value="3"/>
</dbReference>
<accession>A0A3Q1ERR7</accession>
<dbReference type="GeneTree" id="ENSGT00940000163999"/>
<dbReference type="Pfam" id="PF01582">
    <property type="entry name" value="TIR"/>
    <property type="match status" value="1"/>
</dbReference>
<keyword evidence="3" id="KW-0399">Innate immunity</keyword>
<dbReference type="Proteomes" id="UP000257200">
    <property type="component" value="Unplaced"/>
</dbReference>
<evidence type="ECO:0000256" key="6">
    <source>
        <dbReference type="ARBA" id="ARBA00022729"/>
    </source>
</evidence>
<dbReference type="STRING" id="80966.ENSAPOP00000006683"/>
<dbReference type="FunFam" id="3.80.10.10:FF:000770">
    <property type="entry name" value="Uncharacterized protein"/>
    <property type="match status" value="1"/>
</dbReference>
<sequence>MWSSGSLSLLLFPLLSCFLLQDPSLAFSLKNCTIFYSENVNNVWVTCKDRELTIIPDDIPRNALSLDVSLNLFVQITRTDFRGLAKIKSLDVQRNVISHIDGGAFADLAELLILIMNDNKLTNITDNMFQGLSKLATLVLNSNQISFISPVAFQSLVSLKWVELGSNHLHQVTDIVPLLKLPMIEILSLNYNKLTSFQSDDLPLNISNVRSLSLSLNPLTKFSITTDVFPYLQSLDVSGCSNMEWKVENKTFLRSLTSLFFSGTYMSFDTYREMLQTADSLQKLVLLNLKEWIDGLVDNACKIPSLRSLDVAVCQIETIDDNLLRSCSQLTELILSSNSLSEMSEHSLQSLTQLSLLQLHGNYLSKVPRALRGLSTLDVLDLSSNIISELDCLDFKNLTRLTEVNLNHNRISSLQGCVFENLNDLKVLNMGQNAIFTIQNAFKISLRRLESLNLHSSVLVKLKQGDFRNLSSLCFLDLEADTAIAMDYGIFDGLDHLQNLSLSVGSYQKDFFRGLSHLEYLTLHLTFAWILQSSELNNEPPFSNLPNLKKLVLKVYDKFTTHISPSLLSGLKSLEYLMTEKFFVRSVHPDTFKYTPQLKGLQIIHSDLLYLTPELFWPIPNLKALDLSDNELRSLDFLAQENLLALSWLKLSNNKLSIINETLLHSLPALTYLDLTGNPLTCECSNSGFNLWVLSSNQTQVVNGHQYTCAFPVSQQGTRFLEFDVHSCWIDASFLCFICCFSLIVFTLLTSFTYHFLRWHLTYAYYLFLAFLYDNKWRKKVANQRYDAFVSYNVNDEAWVCRELLPVLEGQQGWKLCLHHRDFEPGKPIVENITEAIYSSRKTICVISRSYLQSEWCSREIQMASFRLFDEHKDVLVMLFLEEIPARQLAPYHQIRSLVKRCTYLSWPRAAQHTGVFWQKVQRSLEGNEALDSM</sequence>
<evidence type="ECO:0000313" key="18">
    <source>
        <dbReference type="Proteomes" id="UP000257200"/>
    </source>
</evidence>
<keyword evidence="4" id="KW-0433">Leucine-rich repeat</keyword>
<feature type="signal peptide" evidence="15">
    <location>
        <begin position="1"/>
        <end position="26"/>
    </location>
</feature>
<keyword evidence="11" id="KW-0675">Receptor</keyword>
<proteinExistence type="inferred from homology"/>
<keyword evidence="5 14" id="KW-0812">Transmembrane</keyword>
<dbReference type="InterPro" id="IPR001611">
    <property type="entry name" value="Leu-rich_rpt"/>
</dbReference>
<evidence type="ECO:0000256" key="2">
    <source>
        <dbReference type="ARBA" id="ARBA00009634"/>
    </source>
</evidence>
<dbReference type="InterPro" id="IPR032675">
    <property type="entry name" value="LRR_dom_sf"/>
</dbReference>
<evidence type="ECO:0000256" key="14">
    <source>
        <dbReference type="SAM" id="Phobius"/>
    </source>
</evidence>